<feature type="compositionally biased region" description="Acidic residues" evidence="1">
    <location>
        <begin position="52"/>
        <end position="72"/>
    </location>
</feature>
<organism evidence="2 3">
    <name type="scientific">Oryza sativa subsp. japonica</name>
    <name type="common">Rice</name>
    <dbReference type="NCBI Taxonomy" id="39947"/>
    <lineage>
        <taxon>Eukaryota</taxon>
        <taxon>Viridiplantae</taxon>
        <taxon>Streptophyta</taxon>
        <taxon>Embryophyta</taxon>
        <taxon>Tracheophyta</taxon>
        <taxon>Spermatophyta</taxon>
        <taxon>Magnoliopsida</taxon>
        <taxon>Liliopsida</taxon>
        <taxon>Poales</taxon>
        <taxon>Poaceae</taxon>
        <taxon>BOP clade</taxon>
        <taxon>Oryzoideae</taxon>
        <taxon>Oryzeae</taxon>
        <taxon>Oryzinae</taxon>
        <taxon>Oryza</taxon>
        <taxon>Oryza sativa</taxon>
    </lineage>
</organism>
<dbReference type="AlphaFoldDB" id="Q69K94"/>
<protein>
    <submittedName>
        <fullName evidence="2">Uncharacterized protein</fullName>
    </submittedName>
</protein>
<feature type="region of interest" description="Disordered" evidence="1">
    <location>
        <begin position="16"/>
        <end position="80"/>
    </location>
</feature>
<reference evidence="3" key="2">
    <citation type="journal article" date="2008" name="Nucleic Acids Res.">
        <title>The rice annotation project database (RAP-DB): 2008 update.</title>
        <authorList>
            <consortium name="The rice annotation project (RAP)"/>
        </authorList>
    </citation>
    <scope>GENOME REANNOTATION</scope>
    <source>
        <strain evidence="3">cv. Nipponbare</strain>
    </source>
</reference>
<proteinExistence type="predicted"/>
<evidence type="ECO:0000313" key="2">
    <source>
        <dbReference type="EMBL" id="BAD36610.1"/>
    </source>
</evidence>
<evidence type="ECO:0000313" key="3">
    <source>
        <dbReference type="Proteomes" id="UP000000763"/>
    </source>
</evidence>
<dbReference type="EMBL" id="AP005971">
    <property type="protein sequence ID" value="BAD36610.1"/>
    <property type="molecule type" value="Genomic_DNA"/>
</dbReference>
<sequence length="80" mass="9144">MAELQRQGLWSLGLVHFTESNHDPRRSKGEGGVLSRGSPAKNGKEEIKLPDLDPEGEEREEEDEQERWEETEEKDKGNLV</sequence>
<name>Q69K94_ORYSJ</name>
<evidence type="ECO:0000256" key="1">
    <source>
        <dbReference type="SAM" id="MobiDB-lite"/>
    </source>
</evidence>
<feature type="compositionally biased region" description="Basic and acidic residues" evidence="1">
    <location>
        <begin position="42"/>
        <end position="51"/>
    </location>
</feature>
<gene>
    <name evidence="2" type="primary">OSJNBb0079K11.12</name>
</gene>
<dbReference type="Proteomes" id="UP000000763">
    <property type="component" value="Chromosome 9"/>
</dbReference>
<accession>Q69K94</accession>
<reference evidence="3" key="1">
    <citation type="journal article" date="2005" name="Nature">
        <title>The map-based sequence of the rice genome.</title>
        <authorList>
            <consortium name="International rice genome sequencing project (IRGSP)"/>
            <person name="Matsumoto T."/>
            <person name="Wu J."/>
            <person name="Kanamori H."/>
            <person name="Katayose Y."/>
            <person name="Fujisawa M."/>
            <person name="Namiki N."/>
            <person name="Mizuno H."/>
            <person name="Yamamoto K."/>
            <person name="Antonio B.A."/>
            <person name="Baba T."/>
            <person name="Sakata K."/>
            <person name="Nagamura Y."/>
            <person name="Aoki H."/>
            <person name="Arikawa K."/>
            <person name="Arita K."/>
            <person name="Bito T."/>
            <person name="Chiden Y."/>
            <person name="Fujitsuka N."/>
            <person name="Fukunaka R."/>
            <person name="Hamada M."/>
            <person name="Harada C."/>
            <person name="Hayashi A."/>
            <person name="Hijishita S."/>
            <person name="Honda M."/>
            <person name="Hosokawa S."/>
            <person name="Ichikawa Y."/>
            <person name="Idonuma A."/>
            <person name="Iijima M."/>
            <person name="Ikeda M."/>
            <person name="Ikeno M."/>
            <person name="Ito K."/>
            <person name="Ito S."/>
            <person name="Ito T."/>
            <person name="Ito Y."/>
            <person name="Ito Y."/>
            <person name="Iwabuchi A."/>
            <person name="Kamiya K."/>
            <person name="Karasawa W."/>
            <person name="Kurita K."/>
            <person name="Katagiri S."/>
            <person name="Kikuta A."/>
            <person name="Kobayashi H."/>
            <person name="Kobayashi N."/>
            <person name="Machita K."/>
            <person name="Maehara T."/>
            <person name="Masukawa M."/>
            <person name="Mizubayashi T."/>
            <person name="Mukai Y."/>
            <person name="Nagasaki H."/>
            <person name="Nagata Y."/>
            <person name="Naito S."/>
            <person name="Nakashima M."/>
            <person name="Nakama Y."/>
            <person name="Nakamichi Y."/>
            <person name="Nakamura M."/>
            <person name="Meguro A."/>
            <person name="Negishi M."/>
            <person name="Ohta I."/>
            <person name="Ohta T."/>
            <person name="Okamoto M."/>
            <person name="Ono N."/>
            <person name="Saji S."/>
            <person name="Sakaguchi M."/>
            <person name="Sakai K."/>
            <person name="Shibata M."/>
            <person name="Shimokawa T."/>
            <person name="Song J."/>
            <person name="Takazaki Y."/>
            <person name="Terasawa K."/>
            <person name="Tsugane M."/>
            <person name="Tsuji K."/>
            <person name="Ueda S."/>
            <person name="Waki K."/>
            <person name="Yamagata H."/>
            <person name="Yamamoto M."/>
            <person name="Yamamoto S."/>
            <person name="Yamane H."/>
            <person name="Yoshiki S."/>
            <person name="Yoshihara R."/>
            <person name="Yukawa K."/>
            <person name="Zhong H."/>
            <person name="Yano M."/>
            <person name="Yuan Q."/>
            <person name="Ouyang S."/>
            <person name="Liu J."/>
            <person name="Jones K.M."/>
            <person name="Gansberger K."/>
            <person name="Moffat K."/>
            <person name="Hill J."/>
            <person name="Bera J."/>
            <person name="Fadrosh D."/>
            <person name="Jin S."/>
            <person name="Johri S."/>
            <person name="Kim M."/>
            <person name="Overton L."/>
            <person name="Reardon M."/>
            <person name="Tsitrin T."/>
            <person name="Vuong H."/>
            <person name="Weaver B."/>
            <person name="Ciecko A."/>
            <person name="Tallon L."/>
            <person name="Jackson J."/>
            <person name="Pai G."/>
            <person name="Aken S.V."/>
            <person name="Utterback T."/>
            <person name="Reidmuller S."/>
            <person name="Feldblyum T."/>
            <person name="Hsiao J."/>
            <person name="Zismann V."/>
            <person name="Iobst S."/>
            <person name="de Vazeille A.R."/>
            <person name="Buell C.R."/>
            <person name="Ying K."/>
            <person name="Li Y."/>
            <person name="Lu T."/>
            <person name="Huang Y."/>
            <person name="Zhao Q."/>
            <person name="Feng Q."/>
            <person name="Zhang L."/>
            <person name="Zhu J."/>
            <person name="Weng Q."/>
            <person name="Mu J."/>
            <person name="Lu Y."/>
            <person name="Fan D."/>
            <person name="Liu Y."/>
            <person name="Guan J."/>
            <person name="Zhang Y."/>
            <person name="Yu S."/>
            <person name="Liu X."/>
            <person name="Zhang Y."/>
            <person name="Hong G."/>
            <person name="Han B."/>
            <person name="Choisne N."/>
            <person name="Demange N."/>
            <person name="Orjeda G."/>
            <person name="Samain S."/>
            <person name="Cattolico L."/>
            <person name="Pelletier E."/>
            <person name="Couloux A."/>
            <person name="Segurens B."/>
            <person name="Wincker P."/>
            <person name="D'Hont A."/>
            <person name="Scarpelli C."/>
            <person name="Weissenbach J."/>
            <person name="Salanoubat M."/>
            <person name="Quetier F."/>
            <person name="Yu Y."/>
            <person name="Kim H.R."/>
            <person name="Rambo T."/>
            <person name="Currie J."/>
            <person name="Collura K."/>
            <person name="Luo M."/>
            <person name="Yang T."/>
            <person name="Ammiraju J.S.S."/>
            <person name="Engler F."/>
            <person name="Soderlund C."/>
            <person name="Wing R.A."/>
            <person name="Palmer L.E."/>
            <person name="de la Bastide M."/>
            <person name="Spiegel L."/>
            <person name="Nascimento L."/>
            <person name="Zutavern T."/>
            <person name="O'Shaughnessy A."/>
            <person name="Dike S."/>
            <person name="Dedhia N."/>
            <person name="Preston R."/>
            <person name="Balija V."/>
            <person name="McCombie W.R."/>
            <person name="Chow T."/>
            <person name="Chen H."/>
            <person name="Chung M."/>
            <person name="Chen C."/>
            <person name="Shaw J."/>
            <person name="Wu H."/>
            <person name="Hsiao K."/>
            <person name="Chao Y."/>
            <person name="Chu M."/>
            <person name="Cheng C."/>
            <person name="Hour A."/>
            <person name="Lee P."/>
            <person name="Lin S."/>
            <person name="Lin Y."/>
            <person name="Liou J."/>
            <person name="Liu S."/>
            <person name="Hsing Y."/>
            <person name="Raghuvanshi S."/>
            <person name="Mohanty A."/>
            <person name="Bharti A.K."/>
            <person name="Gaur A."/>
            <person name="Gupta V."/>
            <person name="Kumar D."/>
            <person name="Ravi V."/>
            <person name="Vij S."/>
            <person name="Kapur A."/>
            <person name="Khurana P."/>
            <person name="Khurana P."/>
            <person name="Khurana J.P."/>
            <person name="Tyagi A.K."/>
            <person name="Gaikwad K."/>
            <person name="Singh A."/>
            <person name="Dalal V."/>
            <person name="Srivastava S."/>
            <person name="Dixit A."/>
            <person name="Pal A.K."/>
            <person name="Ghazi I.A."/>
            <person name="Yadav M."/>
            <person name="Pandit A."/>
            <person name="Bhargava A."/>
            <person name="Sureshbabu K."/>
            <person name="Batra K."/>
            <person name="Sharma T.R."/>
            <person name="Mohapatra T."/>
            <person name="Singh N.K."/>
            <person name="Messing J."/>
            <person name="Nelson A.B."/>
            <person name="Fuks G."/>
            <person name="Kavchok S."/>
            <person name="Keizer G."/>
            <person name="Linton E."/>
            <person name="Llaca V."/>
            <person name="Song R."/>
            <person name="Tanyolac B."/>
            <person name="Young S."/>
            <person name="Ho-Il K."/>
            <person name="Hahn J.H."/>
            <person name="Sangsakoo G."/>
            <person name="Vanavichit A."/>
            <person name="de Mattos Luiz.A.T."/>
            <person name="Zimmer P.D."/>
            <person name="Malone G."/>
            <person name="Dellagostin O."/>
            <person name="de Oliveira A.C."/>
            <person name="Bevan M."/>
            <person name="Bancroft I."/>
            <person name="Minx P."/>
            <person name="Cordum H."/>
            <person name="Wilson R."/>
            <person name="Cheng Z."/>
            <person name="Jin W."/>
            <person name="Jiang J."/>
            <person name="Leong S.A."/>
            <person name="Iwama H."/>
            <person name="Gojobori T."/>
            <person name="Itoh T."/>
            <person name="Niimura Y."/>
            <person name="Fujii Y."/>
            <person name="Habara T."/>
            <person name="Sakai H."/>
            <person name="Sato Y."/>
            <person name="Wilson G."/>
            <person name="Kumar K."/>
            <person name="McCouch S."/>
            <person name="Juretic N."/>
            <person name="Hoen D."/>
            <person name="Wright S."/>
            <person name="Bruskiewich R."/>
            <person name="Bureau T."/>
            <person name="Miyao A."/>
            <person name="Hirochika H."/>
            <person name="Nishikawa T."/>
            <person name="Kadowaki K."/>
            <person name="Sugiura M."/>
            <person name="Burr B."/>
            <person name="Sasaki T."/>
        </authorList>
    </citation>
    <scope>NUCLEOTIDE SEQUENCE [LARGE SCALE GENOMIC DNA]</scope>
    <source>
        <strain evidence="3">cv. Nipponbare</strain>
    </source>
</reference>
<feature type="compositionally biased region" description="Basic and acidic residues" evidence="1">
    <location>
        <begin position="19"/>
        <end position="29"/>
    </location>
</feature>